<dbReference type="InterPro" id="IPR052728">
    <property type="entry name" value="O2_lipid_transport_reg"/>
</dbReference>
<organism evidence="4">
    <name type="scientific">Caenorhabditis remanei</name>
    <name type="common">Caenorhabditis vulgaris</name>
    <dbReference type="NCBI Taxonomy" id="31234"/>
    <lineage>
        <taxon>Eukaryota</taxon>
        <taxon>Metazoa</taxon>
        <taxon>Ecdysozoa</taxon>
        <taxon>Nematoda</taxon>
        <taxon>Chromadorea</taxon>
        <taxon>Rhabditida</taxon>
        <taxon>Rhabditina</taxon>
        <taxon>Rhabditomorpha</taxon>
        <taxon>Rhabditoidea</taxon>
        <taxon>Rhabditidae</taxon>
        <taxon>Peloderinae</taxon>
        <taxon>Caenorhabditis</taxon>
    </lineage>
</organism>
<feature type="transmembrane region" description="Helical" evidence="1">
    <location>
        <begin position="103"/>
        <end position="123"/>
    </location>
</feature>
<reference evidence="3" key="1">
    <citation type="submission" date="2007-07" db="EMBL/GenBank/DDBJ databases">
        <title>PCAP assembly of the Caenorhabditis remanei genome.</title>
        <authorList>
            <consortium name="The Caenorhabditis remanei Sequencing Consortium"/>
            <person name="Wilson R.K."/>
        </authorList>
    </citation>
    <scope>NUCLEOTIDE SEQUENCE [LARGE SCALE GENOMIC DNA]</scope>
    <source>
        <strain evidence="3">PB4641</strain>
    </source>
</reference>
<dbReference type="InterPro" id="IPR002656">
    <property type="entry name" value="Acyl_transf_3_dom"/>
</dbReference>
<dbReference type="STRING" id="31234.E3LK56"/>
<feature type="transmembrane region" description="Helical" evidence="1">
    <location>
        <begin position="226"/>
        <end position="243"/>
    </location>
</feature>
<keyword evidence="1" id="KW-0472">Membrane</keyword>
<feature type="transmembrane region" description="Helical" evidence="1">
    <location>
        <begin position="31"/>
        <end position="54"/>
    </location>
</feature>
<accession>E3LK56</accession>
<evidence type="ECO:0000259" key="2">
    <source>
        <dbReference type="SMART" id="SM00703"/>
    </source>
</evidence>
<name>E3LK56_CAERE</name>
<feature type="transmembrane region" description="Helical" evidence="1">
    <location>
        <begin position="612"/>
        <end position="632"/>
    </location>
</feature>
<dbReference type="Pfam" id="PF20146">
    <property type="entry name" value="NRF"/>
    <property type="match status" value="1"/>
</dbReference>
<evidence type="ECO:0000313" key="3">
    <source>
        <dbReference type="EMBL" id="EFO99787.1"/>
    </source>
</evidence>
<protein>
    <recommendedName>
        <fullName evidence="2">Nose resistant-to-fluoxetine protein N-terminal domain-containing protein</fullName>
    </recommendedName>
</protein>
<dbReference type="Pfam" id="PF01757">
    <property type="entry name" value="Acyl_transf_3"/>
    <property type="match status" value="1"/>
</dbReference>
<dbReference type="OrthoDB" id="207378at2759"/>
<feature type="transmembrane region" description="Helical" evidence="1">
    <location>
        <begin position="380"/>
        <end position="403"/>
    </location>
</feature>
<dbReference type="PANTHER" id="PTHR11161">
    <property type="entry name" value="O-ACYLTRANSFERASE"/>
    <property type="match status" value="1"/>
</dbReference>
<keyword evidence="4" id="KW-1185">Reference proteome</keyword>
<proteinExistence type="predicted"/>
<dbReference type="EMBL" id="DS268410">
    <property type="protein sequence ID" value="EFO99787.1"/>
    <property type="molecule type" value="Genomic_DNA"/>
</dbReference>
<dbReference type="AlphaFoldDB" id="E3LK56"/>
<feature type="domain" description="Nose resistant-to-fluoxetine protein N-terminal" evidence="2">
    <location>
        <begin position="476"/>
        <end position="603"/>
    </location>
</feature>
<dbReference type="SMART" id="SM00703">
    <property type="entry name" value="NRF"/>
    <property type="match status" value="1"/>
</dbReference>
<dbReference type="HOGENOM" id="CLU_412910_0_0_1"/>
<feature type="transmembrane region" description="Helical" evidence="1">
    <location>
        <begin position="196"/>
        <end position="219"/>
    </location>
</feature>
<evidence type="ECO:0000256" key="1">
    <source>
        <dbReference type="SAM" id="Phobius"/>
    </source>
</evidence>
<dbReference type="InParanoid" id="E3LK56"/>
<feature type="transmembrane region" description="Helical" evidence="1">
    <location>
        <begin position="342"/>
        <end position="359"/>
    </location>
</feature>
<evidence type="ECO:0000313" key="4">
    <source>
        <dbReference type="Proteomes" id="UP000008281"/>
    </source>
</evidence>
<dbReference type="InterPro" id="IPR006621">
    <property type="entry name" value="Nose-resist-to-fluoxetine_N"/>
</dbReference>
<feature type="transmembrane region" description="Helical" evidence="1">
    <location>
        <begin position="409"/>
        <end position="433"/>
    </location>
</feature>
<dbReference type="eggNOG" id="KOG3700">
    <property type="taxonomic scope" value="Eukaryota"/>
</dbReference>
<feature type="transmembrane region" description="Helical" evidence="1">
    <location>
        <begin position="299"/>
        <end position="322"/>
    </location>
</feature>
<dbReference type="PANTHER" id="PTHR11161:SF16">
    <property type="entry name" value="NOSE RESISTANT-TO-FLUOXETINE PROTEIN N-TERMINAL DOMAIN-CONTAINING PROTEIN"/>
    <property type="match status" value="1"/>
</dbReference>
<dbReference type="Proteomes" id="UP000008281">
    <property type="component" value="Unassembled WGS sequence"/>
</dbReference>
<feature type="transmembrane region" description="Helical" evidence="1">
    <location>
        <begin position="269"/>
        <end position="287"/>
    </location>
</feature>
<dbReference type="GO" id="GO:0016747">
    <property type="term" value="F:acyltransferase activity, transferring groups other than amino-acyl groups"/>
    <property type="evidence" value="ECO:0007669"/>
    <property type="project" value="InterPro"/>
</dbReference>
<keyword evidence="1" id="KW-0812">Transmembrane</keyword>
<feature type="transmembrane region" description="Helical" evidence="1">
    <location>
        <begin position="135"/>
        <end position="153"/>
    </location>
</feature>
<sequence>MKNIFNQISIYPFIACNAFCVKNKVEKDITFWGFSFFLMIISTTVILTSSVGYFRETIWGISSAEECYTFMKVLLTFSVWTNSEQILSVKEQKPGHIRSLDCIRFFSTCWVVTVHAPTTWILFYTHRYLRLTPPIITFIWVFIVYGPYIQGVFEASYLNQISLQIKTCRNYWWRNLLFINNFDNSESGSSTACYNISWYLAVDMQLYLIAPIVLVAFYFSLSAGTSLILAGCIGSIITTYLLFEKYDIPADMIGNGDQKYFFDVVYSKPWVRCTPYLIGLLNGYLLAVHGNRKLRLNRIFCFCAWIIAFIIAGFCLFANYDYDRGVHWSIFSRASFYNFHRIGWAFFICWVVGANHMGWSGPINNFMSHPIWQPLGRLSYCAYIVHLVVLYYFLNVGGVLHYYSAWEVILYIVIPTSFLSYVVAFVLSCLFEIPTLNSYSAWKDVLKVSTIHNLTGQCQNDTNTWMKSLEIFATISTECIVMNKCTMKELKILEDNLYAVQQLDSFGQFPGPGLLEIKTLYDGSYQECNRISDKKYNTNYCYLLITPGKNVSCAVTSSTPLYASLPFRIAVCLPDSCDHQDMISIFNQMSPYPFTACSAFCVRNEVEKDSAFWGYTIFLMVMVSIAILASSVDYTREIVYGISSQKEENLVMKILLTFSFWTNAE</sequence>
<gene>
    <name evidence="3" type="ORF">CRE_18776</name>
</gene>
<keyword evidence="1" id="KW-1133">Transmembrane helix</keyword>